<organism evidence="1">
    <name type="scientific">marine sediment metagenome</name>
    <dbReference type="NCBI Taxonomy" id="412755"/>
    <lineage>
        <taxon>unclassified sequences</taxon>
        <taxon>metagenomes</taxon>
        <taxon>ecological metagenomes</taxon>
    </lineage>
</organism>
<dbReference type="AlphaFoldDB" id="A0A0F9M042"/>
<protein>
    <submittedName>
        <fullName evidence="1">Uncharacterized protein</fullName>
    </submittedName>
</protein>
<feature type="non-terminal residue" evidence="1">
    <location>
        <position position="1"/>
    </location>
</feature>
<accession>A0A0F9M042</accession>
<proteinExistence type="predicted"/>
<reference evidence="1" key="1">
    <citation type="journal article" date="2015" name="Nature">
        <title>Complex archaea that bridge the gap between prokaryotes and eukaryotes.</title>
        <authorList>
            <person name="Spang A."/>
            <person name="Saw J.H."/>
            <person name="Jorgensen S.L."/>
            <person name="Zaremba-Niedzwiedzka K."/>
            <person name="Martijn J."/>
            <person name="Lind A.E."/>
            <person name="van Eijk R."/>
            <person name="Schleper C."/>
            <person name="Guy L."/>
            <person name="Ettema T.J."/>
        </authorList>
    </citation>
    <scope>NUCLEOTIDE SEQUENCE</scope>
</reference>
<evidence type="ECO:0000313" key="1">
    <source>
        <dbReference type="EMBL" id="KKM70040.1"/>
    </source>
</evidence>
<dbReference type="EMBL" id="LAZR01009890">
    <property type="protein sequence ID" value="KKM70040.1"/>
    <property type="molecule type" value="Genomic_DNA"/>
</dbReference>
<gene>
    <name evidence="1" type="ORF">LCGC14_1444680</name>
</gene>
<comment type="caution">
    <text evidence="1">The sequence shown here is derived from an EMBL/GenBank/DDBJ whole genome shotgun (WGS) entry which is preliminary data.</text>
</comment>
<name>A0A0F9M042_9ZZZZ</name>
<sequence length="51" mass="5735">FVQVKKTDTTFKRVLVKIGSTSNGFTHILNADEFDQNAEFLTKGAFNLITE</sequence>